<evidence type="ECO:0000313" key="6">
    <source>
        <dbReference type="Proteomes" id="UP000186040"/>
    </source>
</evidence>
<keyword evidence="6" id="KW-1185">Reference proteome</keyword>
<dbReference type="PANTHER" id="PTHR22946:SF9">
    <property type="entry name" value="POLYKETIDE TRANSFERASE AF380"/>
    <property type="match status" value="1"/>
</dbReference>
<feature type="domain" description="PET hydrolase/cutinase-like" evidence="4">
    <location>
        <begin position="32"/>
        <end position="289"/>
    </location>
</feature>
<dbReference type="Pfam" id="PF12740">
    <property type="entry name" value="PETase"/>
    <property type="match status" value="1"/>
</dbReference>
<evidence type="ECO:0000256" key="2">
    <source>
        <dbReference type="ARBA" id="ARBA00022801"/>
    </source>
</evidence>
<dbReference type="GO" id="GO:0052689">
    <property type="term" value="F:carboxylic ester hydrolase activity"/>
    <property type="evidence" value="ECO:0007669"/>
    <property type="project" value="UniProtKB-ARBA"/>
</dbReference>
<dbReference type="InterPro" id="IPR029058">
    <property type="entry name" value="AB_hydrolase_fold"/>
</dbReference>
<evidence type="ECO:0000256" key="3">
    <source>
        <dbReference type="SAM" id="SignalP"/>
    </source>
</evidence>
<sequence>MAAAALAVATTAAFVAPQAFAGQAPTTAAQVRASAFAKGPDPTEQTIKAQRGPFQIKQLSVAAQSGRGFNRGTIYYPTDTGQGTYGAIAVIPGFLEPEFITSWYGPTLASYGFVVMTLEPFAITDFPDPRSNQLLAAVDWLAADSPVKAQVDPNRLAVMGHSMGGGGALLAASKRPSLKAAVPLAPWNLYADFAGVTVPTLVIGADNDFIAPVGMHADPMYASIKASPNEGYLKLKNADHFTVNSYSATLTKFTVSWMKRYVDEDTRYTQFLCPAPQPDPSFASFQMTCPS</sequence>
<proteinExistence type="inferred from homology"/>
<keyword evidence="3" id="KW-0732">Signal</keyword>
<dbReference type="InterPro" id="IPR050261">
    <property type="entry name" value="FrsA_esterase"/>
</dbReference>
<comment type="similarity">
    <text evidence="1">Belongs to the AB hydrolase superfamily.</text>
</comment>
<name>A0A1Q9LQQ2_9PSEU</name>
<organism evidence="5 6">
    <name type="scientific">Actinokineospora bangkokensis</name>
    <dbReference type="NCBI Taxonomy" id="1193682"/>
    <lineage>
        <taxon>Bacteria</taxon>
        <taxon>Bacillati</taxon>
        <taxon>Actinomycetota</taxon>
        <taxon>Actinomycetes</taxon>
        <taxon>Pseudonocardiales</taxon>
        <taxon>Pseudonocardiaceae</taxon>
        <taxon>Actinokineospora</taxon>
    </lineage>
</organism>
<evidence type="ECO:0000259" key="4">
    <source>
        <dbReference type="Pfam" id="PF12740"/>
    </source>
</evidence>
<accession>A0A1Q9LQQ2</accession>
<evidence type="ECO:0000256" key="1">
    <source>
        <dbReference type="ARBA" id="ARBA00008645"/>
    </source>
</evidence>
<gene>
    <name evidence="5" type="ORF">BJP25_11165</name>
</gene>
<dbReference type="SUPFAM" id="SSF53474">
    <property type="entry name" value="alpha/beta-Hydrolases"/>
    <property type="match status" value="1"/>
</dbReference>
<dbReference type="Proteomes" id="UP000186040">
    <property type="component" value="Unassembled WGS sequence"/>
</dbReference>
<protein>
    <submittedName>
        <fullName evidence="5">Alpha/beta hydrolase</fullName>
    </submittedName>
</protein>
<dbReference type="OrthoDB" id="1466228at2"/>
<dbReference type="EMBL" id="MKQR01000007">
    <property type="protein sequence ID" value="OLR94321.1"/>
    <property type="molecule type" value="Genomic_DNA"/>
</dbReference>
<feature type="chain" id="PRO_5011982898" evidence="3">
    <location>
        <begin position="22"/>
        <end position="291"/>
    </location>
</feature>
<reference evidence="5 6" key="1">
    <citation type="submission" date="2016-10" db="EMBL/GenBank/DDBJ databases">
        <title>The Draft Genome Sequence of Actinokineospora bangkokensis 44EHWT reveals the biosynthetic pathway of antifungal compounds Thailandins with unusual extender unit butylmalonyl-CoA.</title>
        <authorList>
            <person name="Greule A."/>
            <person name="Intra B."/>
            <person name="Flemming S."/>
            <person name="Rommel M.G."/>
            <person name="Panbangred W."/>
            <person name="Bechthold A."/>
        </authorList>
    </citation>
    <scope>NUCLEOTIDE SEQUENCE [LARGE SCALE GENOMIC DNA]</scope>
    <source>
        <strain evidence="5 6">44EHW</strain>
    </source>
</reference>
<comment type="caution">
    <text evidence="5">The sequence shown here is derived from an EMBL/GenBank/DDBJ whole genome shotgun (WGS) entry which is preliminary data.</text>
</comment>
<dbReference type="Gene3D" id="3.40.50.1820">
    <property type="entry name" value="alpha/beta hydrolase"/>
    <property type="match status" value="1"/>
</dbReference>
<dbReference type="PANTHER" id="PTHR22946">
    <property type="entry name" value="DIENELACTONE HYDROLASE DOMAIN-CONTAINING PROTEIN-RELATED"/>
    <property type="match status" value="1"/>
</dbReference>
<evidence type="ECO:0000313" key="5">
    <source>
        <dbReference type="EMBL" id="OLR94321.1"/>
    </source>
</evidence>
<dbReference type="InterPro" id="IPR041127">
    <property type="entry name" value="PET_hydrolase/cutinase-like"/>
</dbReference>
<feature type="signal peptide" evidence="3">
    <location>
        <begin position="1"/>
        <end position="21"/>
    </location>
</feature>
<dbReference type="STRING" id="1193682.BJP25_11165"/>
<keyword evidence="2 5" id="KW-0378">Hydrolase</keyword>
<dbReference type="AlphaFoldDB" id="A0A1Q9LQQ2"/>